<dbReference type="RefSeq" id="WP_107732378.1">
    <property type="nucleotide sequence ID" value="NZ_CP031968.1"/>
</dbReference>
<feature type="region of interest" description="Disordered" evidence="1">
    <location>
        <begin position="435"/>
        <end position="456"/>
    </location>
</feature>
<sequence>MSEPSKPKEPDWSGLNLPVLTEVVDESQVPTLGDEVIDIPDFDFSSELDALADQLGEPPQELPAELEIPELSLEELIAAPAPGEEPLLDLASLPSLDLNEMPASELGIEQVLPGWNPAVALPEVALPTAEAGDFEFSLQPAGEEPPAEALADEFASIEEEPPTADPAPAPVAEPLVAEAEPAMGAALEAAEPEPVGIEIPDAVAPTAASSAPTPFTSISLDSLPTGVLGGGVGPETQVDSLLPSWPESAAPEPAEAPSVGAPEAAAEGLEPFAPPMGENAVDPFLAQPEADELAALAQEPVPAFDDAPAAAPEAVFESAMALPDEMMSPEFVAVPELSEPEEEPLLAEIDQALEGLQTAPAMAMPEAVEAEAHEPPAAADELMMDAAIAGAAAEPLLDEALEPQIAELDVPQLDAVFGEPAEAEPVLDEVLEPQAAEPEASQLDAAVAEPEEAEAAAEPVLDEALEPQVAELDVPQLDAVFAELAEAEAVAEPVLDEALESQAAEPEVPHLDAAFAEPEEAEAVAEPVLDQMLEPQAAEPAMPLADAEPESLALAEGEIPELTALESETEADGMGTAELAAGAGALAAAGRALAAGAASSGESEREAVSDAPAARGVEVLKVSELASAAAAAAMMTPQAVNAPSGTVAVIDEQALLQSMYEQMLPRMKVELSLWLQDALELQAKQMLSGVMHQLKEDYEMLFGEALKESLRQTINSLGKIEKEDRRDE</sequence>
<feature type="compositionally biased region" description="Low complexity" evidence="1">
    <location>
        <begin position="140"/>
        <end position="154"/>
    </location>
</feature>
<dbReference type="Proteomes" id="UP000259465">
    <property type="component" value="Chromosome"/>
</dbReference>
<organism evidence="2 3">
    <name type="scientific">Chromobacterium rhizoryzae</name>
    <dbReference type="NCBI Taxonomy" id="1778675"/>
    <lineage>
        <taxon>Bacteria</taxon>
        <taxon>Pseudomonadati</taxon>
        <taxon>Pseudomonadota</taxon>
        <taxon>Betaproteobacteria</taxon>
        <taxon>Neisseriales</taxon>
        <taxon>Chromobacteriaceae</taxon>
        <taxon>Chromobacterium</taxon>
    </lineage>
</organism>
<feature type="region of interest" description="Disordered" evidence="1">
    <location>
        <begin position="138"/>
        <end position="170"/>
    </location>
</feature>
<name>A0AAD0RSC7_9NEIS</name>
<feature type="region of interest" description="Disordered" evidence="1">
    <location>
        <begin position="228"/>
        <end position="282"/>
    </location>
</feature>
<evidence type="ECO:0000313" key="3">
    <source>
        <dbReference type="Proteomes" id="UP000259465"/>
    </source>
</evidence>
<dbReference type="AlphaFoldDB" id="A0AAD0RSC7"/>
<dbReference type="EMBL" id="CP031968">
    <property type="protein sequence ID" value="AXT46156.1"/>
    <property type="molecule type" value="Genomic_DNA"/>
</dbReference>
<evidence type="ECO:0000313" key="2">
    <source>
        <dbReference type="EMBL" id="AXT46156.1"/>
    </source>
</evidence>
<gene>
    <name evidence="2" type="ORF">D1345_08165</name>
</gene>
<dbReference type="KEGG" id="crz:D1345_08165"/>
<reference evidence="2 3" key="1">
    <citation type="submission" date="2018-08" db="EMBL/GenBank/DDBJ databases">
        <title>Complete genome sequence of JP2-74.</title>
        <authorList>
            <person name="Wu L."/>
        </authorList>
    </citation>
    <scope>NUCLEOTIDE SEQUENCE [LARGE SCALE GENOMIC DNA]</scope>
    <source>
        <strain evidence="2 3">JP2-74</strain>
    </source>
</reference>
<evidence type="ECO:0000256" key="1">
    <source>
        <dbReference type="SAM" id="MobiDB-lite"/>
    </source>
</evidence>
<accession>A0AAD0RSC7</accession>
<feature type="compositionally biased region" description="Low complexity" evidence="1">
    <location>
        <begin position="246"/>
        <end position="271"/>
    </location>
</feature>
<keyword evidence="3" id="KW-1185">Reference proteome</keyword>
<protein>
    <submittedName>
        <fullName evidence="2">Uncharacterized protein</fullName>
    </submittedName>
</protein>
<proteinExistence type="predicted"/>